<evidence type="ECO:0000259" key="2">
    <source>
        <dbReference type="Pfam" id="PF10988"/>
    </source>
</evidence>
<feature type="domain" description="Putative auto-transporter adhesin head GIN" evidence="2">
    <location>
        <begin position="27"/>
        <end position="207"/>
    </location>
</feature>
<reference evidence="3 4" key="1">
    <citation type="submission" date="2024-04" db="EMBL/GenBank/DDBJ databases">
        <title>whole genome sequencing of Lutimonas vermicola strain IMCC1616.</title>
        <authorList>
            <person name="Bae S.S."/>
        </authorList>
    </citation>
    <scope>NUCLEOTIDE SEQUENCE [LARGE SCALE GENOMIC DNA]</scope>
    <source>
        <strain evidence="3 4">IMCC1616</strain>
    </source>
</reference>
<dbReference type="InterPro" id="IPR021255">
    <property type="entry name" value="DUF2807"/>
</dbReference>
<gene>
    <name evidence="3" type="ORF">AABB81_13010</name>
</gene>
<dbReference type="Gene3D" id="2.160.20.120">
    <property type="match status" value="1"/>
</dbReference>
<keyword evidence="1" id="KW-0732">Signal</keyword>
<organism evidence="3 4">
    <name type="scientific">Lutimonas vermicola</name>
    <dbReference type="NCBI Taxonomy" id="414288"/>
    <lineage>
        <taxon>Bacteria</taxon>
        <taxon>Pseudomonadati</taxon>
        <taxon>Bacteroidota</taxon>
        <taxon>Flavobacteriia</taxon>
        <taxon>Flavobacteriales</taxon>
        <taxon>Flavobacteriaceae</taxon>
        <taxon>Lutimonas</taxon>
    </lineage>
</organism>
<proteinExistence type="predicted"/>
<accession>A0ABU9L561</accession>
<protein>
    <submittedName>
        <fullName evidence="3">Head GIN domain-containing protein</fullName>
    </submittedName>
</protein>
<feature type="signal peptide" evidence="1">
    <location>
        <begin position="1"/>
        <end position="17"/>
    </location>
</feature>
<dbReference type="RefSeq" id="WP_342160987.1">
    <property type="nucleotide sequence ID" value="NZ_JBCDNA010000003.1"/>
</dbReference>
<comment type="caution">
    <text evidence="3">The sequence shown here is derived from an EMBL/GenBank/DDBJ whole genome shotgun (WGS) entry which is preliminary data.</text>
</comment>
<evidence type="ECO:0000256" key="1">
    <source>
        <dbReference type="SAM" id="SignalP"/>
    </source>
</evidence>
<evidence type="ECO:0000313" key="4">
    <source>
        <dbReference type="Proteomes" id="UP001474120"/>
    </source>
</evidence>
<sequence>MKKLVFTLMFVSTLCMAQEKVTMNLGDFHTLKTYRGLKVELIKSDSPKVIIDGSRSSEVSIKNANGTLKISMSISHTFSADEVMVYLYYKDNIAVIDANEGSNIFSDEVFKQEKITVSAQEAGRIKLEIDTDQLEVSVVTGGYVKLKGSSKNQNVKSNTGGIYKGEELETEYSDVKANTGGTADVKASKLVDASASTGGTISIIGKPEEVKKSESLGGYVRQ</sequence>
<keyword evidence="4" id="KW-1185">Reference proteome</keyword>
<dbReference type="EMBL" id="JBCDNA010000003">
    <property type="protein sequence ID" value="MEL4456822.1"/>
    <property type="molecule type" value="Genomic_DNA"/>
</dbReference>
<feature type="chain" id="PRO_5047378247" evidence="1">
    <location>
        <begin position="18"/>
        <end position="222"/>
    </location>
</feature>
<name>A0ABU9L561_9FLAO</name>
<dbReference type="Pfam" id="PF10988">
    <property type="entry name" value="DUF2807"/>
    <property type="match status" value="1"/>
</dbReference>
<evidence type="ECO:0000313" key="3">
    <source>
        <dbReference type="EMBL" id="MEL4456822.1"/>
    </source>
</evidence>
<dbReference type="Proteomes" id="UP001474120">
    <property type="component" value="Unassembled WGS sequence"/>
</dbReference>